<dbReference type="AlphaFoldDB" id="A0A0B2SPG3"/>
<sequence length="59" mass="6822">MTDDRQRMCQSLPLTKKIYRSASNLQNDLAELMNNYYNGLSTAANFSTKYTNMLLHKTT</sequence>
<evidence type="ECO:0000313" key="1">
    <source>
        <dbReference type="EMBL" id="KHN46454.1"/>
    </source>
</evidence>
<reference evidence="1" key="1">
    <citation type="submission" date="2014-07" db="EMBL/GenBank/DDBJ databases">
        <title>Identification of a novel salt tolerance gene in wild soybean by whole-genome sequencing.</title>
        <authorList>
            <person name="Lam H.-M."/>
            <person name="Qi X."/>
            <person name="Li M.-W."/>
            <person name="Liu X."/>
            <person name="Xie M."/>
            <person name="Ni M."/>
            <person name="Xu X."/>
        </authorList>
    </citation>
    <scope>NUCLEOTIDE SEQUENCE [LARGE SCALE GENOMIC DNA]</scope>
    <source>
        <tissue evidence="1">Root</tissue>
    </source>
</reference>
<dbReference type="EMBL" id="KN641181">
    <property type="protein sequence ID" value="KHN46454.1"/>
    <property type="molecule type" value="Genomic_DNA"/>
</dbReference>
<accession>A0A0B2SPG3</accession>
<gene>
    <name evidence="1" type="ORF">glysoja_035130</name>
</gene>
<proteinExistence type="predicted"/>
<protein>
    <submittedName>
        <fullName evidence="1">Uncharacterized protein</fullName>
    </submittedName>
</protein>
<name>A0A0B2SPG3_GLYSO</name>
<dbReference type="Proteomes" id="UP000053555">
    <property type="component" value="Unassembled WGS sequence"/>
</dbReference>
<organism evidence="1">
    <name type="scientific">Glycine soja</name>
    <name type="common">Wild soybean</name>
    <dbReference type="NCBI Taxonomy" id="3848"/>
    <lineage>
        <taxon>Eukaryota</taxon>
        <taxon>Viridiplantae</taxon>
        <taxon>Streptophyta</taxon>
        <taxon>Embryophyta</taxon>
        <taxon>Tracheophyta</taxon>
        <taxon>Spermatophyta</taxon>
        <taxon>Magnoliopsida</taxon>
        <taxon>eudicotyledons</taxon>
        <taxon>Gunneridae</taxon>
        <taxon>Pentapetalae</taxon>
        <taxon>rosids</taxon>
        <taxon>fabids</taxon>
        <taxon>Fabales</taxon>
        <taxon>Fabaceae</taxon>
        <taxon>Papilionoideae</taxon>
        <taxon>50 kb inversion clade</taxon>
        <taxon>NPAAA clade</taxon>
        <taxon>indigoferoid/millettioid clade</taxon>
        <taxon>Phaseoleae</taxon>
        <taxon>Glycine</taxon>
        <taxon>Glycine subgen. Soja</taxon>
    </lineage>
</organism>